<evidence type="ECO:0000313" key="8">
    <source>
        <dbReference type="WBParaSite" id="maker-E.canG7_contigs_1081-snap-gene-0.34-mRNA-1"/>
    </source>
</evidence>
<evidence type="ECO:0000256" key="2">
    <source>
        <dbReference type="ARBA" id="ARBA00009773"/>
    </source>
</evidence>
<keyword evidence="3 6" id="KW-0812">Transmembrane</keyword>
<feature type="transmembrane region" description="Helical" evidence="6">
    <location>
        <begin position="883"/>
        <end position="908"/>
    </location>
</feature>
<reference evidence="8" key="1">
    <citation type="submission" date="2022-11" db="UniProtKB">
        <authorList>
            <consortium name="WormBaseParasite"/>
        </authorList>
    </citation>
    <scope>IDENTIFICATION</scope>
</reference>
<keyword evidence="4 6" id="KW-1133">Transmembrane helix</keyword>
<dbReference type="Proteomes" id="UP000887562">
    <property type="component" value="Unplaced"/>
</dbReference>
<dbReference type="WBParaSite" id="maker-E.canG7_contigs_1081-snap-gene-0.34-mRNA-1">
    <property type="protein sequence ID" value="maker-E.canG7_contigs_1081-snap-gene-0.34-mRNA-1"/>
    <property type="gene ID" value="EcG7_04725"/>
</dbReference>
<feature type="transmembrane region" description="Helical" evidence="6">
    <location>
        <begin position="124"/>
        <end position="144"/>
    </location>
</feature>
<keyword evidence="5 6" id="KW-0472">Membrane</keyword>
<sequence length="963" mass="107254">MSQGRGQVTGVGCFQLPLDGLSSLLPYTDRKALRYAFYNAVAVVCLVSIMVLCIAICLVLKAFLRPICWALIVGTCLFPCKLMLTVYLRKYLQQQKERGCLFVLTVALTPVKFFQSTATTFLDALWSKVVPFTIALVSTGVFLFMQESGLFVSLGSLLSRIHYILSIFFAFVSRIFSPCLVAVLAFVYFFVTCTNHIKIPPLQEKLLLLFTRFLIFTTLTSFFGVLQPFFIMGAVVLTVCAYLFPEAEASHDSNPGNSTTSYEGEVAHFRARWCLQHFPKLIGQVRVVICVLFERSTTAGTLLRRLSFSSPQILQMAGGKRHVFPATSGVSDTSNALVRACFTGLGLVHFAVAFWTRTWLFRLVLVFTSIGLLAYVVASLQLVPGALWLLRRIWISLKVALCSSDSFVMVENSERSPHLIPASLKASLRWARKIERHIYDFVDNYLDYLVSLVIVSLMVLISLLFTVFLVIQVYNETLHLISLSSSVLNSTIHSNALSWLPDRDQLGSAARSSVSNVRQLGRSFISSKVNQLFNGNLANKSDIEEQLLELWERVCTQFFHESNAADDLGLHQGVKSNFVLTDDLAGDLNASRTISLTHLRRRLRDLIVAHFHENVGIIMNVVNPMWRILSSHASIITSLLMGTISLLFAGGSVVLNLSFSFLIFLSTLFYLLAVSERTYLPVDFVVSLTPQRCEASPAVLSFYASVEAAVASVVVTTLKRTVFYGMYTLLTHTLFGLDVVVLPSIIATILGAIPLVGTYWVVLPGVVELWCLRGSYWLALLLLLLHLLPYSFLDTALYSEIKGFGQALIRLEFKIDTTFLKHEPPLIGVNDNGRCFVYKLDFLGVPVCAAHSLQDYYTCVLLNDTTFSAGHPYLTGLSIAGGLYYFGAEGVFIGPVVLCCMLVGVNLYRLLLTETTEAGRDGSGSSKRPRRIFQKHFLRTPRTSMRYHSRALRARSEDVATLT</sequence>
<comment type="subcellular location">
    <subcellularLocation>
        <location evidence="1">Membrane</location>
        <topology evidence="1">Multi-pass membrane protein</topology>
    </subcellularLocation>
</comment>
<accession>A0A915EWY3</accession>
<feature type="transmembrane region" description="Helical" evidence="6">
    <location>
        <begin position="36"/>
        <end position="63"/>
    </location>
</feature>
<dbReference type="InterPro" id="IPR002549">
    <property type="entry name" value="AI-2E-like"/>
</dbReference>
<protein>
    <submittedName>
        <fullName evidence="8">Transmembrane protein</fullName>
    </submittedName>
</protein>
<organism evidence="7 8">
    <name type="scientific">Echinococcus canadensis</name>
    <dbReference type="NCBI Taxonomy" id="519352"/>
    <lineage>
        <taxon>Eukaryota</taxon>
        <taxon>Metazoa</taxon>
        <taxon>Spiralia</taxon>
        <taxon>Lophotrochozoa</taxon>
        <taxon>Platyhelminthes</taxon>
        <taxon>Cestoda</taxon>
        <taxon>Eucestoda</taxon>
        <taxon>Cyclophyllidea</taxon>
        <taxon>Taeniidae</taxon>
        <taxon>Echinococcus</taxon>
        <taxon>Echinococcus canadensis group</taxon>
    </lineage>
</organism>
<feature type="transmembrane region" description="Helical" evidence="6">
    <location>
        <begin position="774"/>
        <end position="793"/>
    </location>
</feature>
<feature type="transmembrane region" description="Helical" evidence="6">
    <location>
        <begin position="213"/>
        <end position="244"/>
    </location>
</feature>
<feature type="transmembrane region" description="Helical" evidence="6">
    <location>
        <begin position="695"/>
        <end position="715"/>
    </location>
</feature>
<dbReference type="AlphaFoldDB" id="A0A915EWY3"/>
<evidence type="ECO:0000256" key="5">
    <source>
        <dbReference type="ARBA" id="ARBA00023136"/>
    </source>
</evidence>
<feature type="transmembrane region" description="Helical" evidence="6">
    <location>
        <begin position="735"/>
        <end position="762"/>
    </location>
</feature>
<name>A0A915EWY3_9CEST</name>
<evidence type="ECO:0000313" key="7">
    <source>
        <dbReference type="Proteomes" id="UP000887562"/>
    </source>
</evidence>
<comment type="similarity">
    <text evidence="2">Belongs to the autoinducer-2 exporter (AI-2E) (TC 2.A.86) family.</text>
</comment>
<dbReference type="PANTHER" id="PTHR21716:SF4">
    <property type="entry name" value="TRANSMEMBRANE PROTEIN 245"/>
    <property type="match status" value="1"/>
</dbReference>
<feature type="transmembrane region" description="Helical" evidence="6">
    <location>
        <begin position="654"/>
        <end position="674"/>
    </location>
</feature>
<feature type="transmembrane region" description="Helical" evidence="6">
    <location>
        <begin position="100"/>
        <end position="118"/>
    </location>
</feature>
<dbReference type="GO" id="GO:0016020">
    <property type="term" value="C:membrane"/>
    <property type="evidence" value="ECO:0007669"/>
    <property type="project" value="UniProtKB-SubCell"/>
</dbReference>
<feature type="transmembrane region" description="Helical" evidence="6">
    <location>
        <begin position="448"/>
        <end position="471"/>
    </location>
</feature>
<feature type="transmembrane region" description="Helical" evidence="6">
    <location>
        <begin position="175"/>
        <end position="193"/>
    </location>
</feature>
<dbReference type="PANTHER" id="PTHR21716">
    <property type="entry name" value="TRANSMEMBRANE PROTEIN"/>
    <property type="match status" value="1"/>
</dbReference>
<feature type="transmembrane region" description="Helical" evidence="6">
    <location>
        <begin position="363"/>
        <end position="390"/>
    </location>
</feature>
<evidence type="ECO:0000256" key="6">
    <source>
        <dbReference type="SAM" id="Phobius"/>
    </source>
</evidence>
<evidence type="ECO:0000256" key="4">
    <source>
        <dbReference type="ARBA" id="ARBA00022989"/>
    </source>
</evidence>
<evidence type="ECO:0000256" key="3">
    <source>
        <dbReference type="ARBA" id="ARBA00022692"/>
    </source>
</evidence>
<feature type="transmembrane region" description="Helical" evidence="6">
    <location>
        <begin position="628"/>
        <end position="648"/>
    </location>
</feature>
<evidence type="ECO:0000256" key="1">
    <source>
        <dbReference type="ARBA" id="ARBA00004141"/>
    </source>
</evidence>
<keyword evidence="7" id="KW-1185">Reference proteome</keyword>
<feature type="transmembrane region" description="Helical" evidence="6">
    <location>
        <begin position="69"/>
        <end position="88"/>
    </location>
</feature>
<proteinExistence type="inferred from homology"/>